<dbReference type="InterPro" id="IPR002881">
    <property type="entry name" value="DUF58"/>
</dbReference>
<dbReference type="AlphaFoldDB" id="A0A382M760"/>
<dbReference type="PANTHER" id="PTHR33608:SF6">
    <property type="entry name" value="BLL2464 PROTEIN"/>
    <property type="match status" value="1"/>
</dbReference>
<evidence type="ECO:0000259" key="1">
    <source>
        <dbReference type="Pfam" id="PF01882"/>
    </source>
</evidence>
<proteinExistence type="predicted"/>
<reference evidence="2" key="1">
    <citation type="submission" date="2018-05" db="EMBL/GenBank/DDBJ databases">
        <authorList>
            <person name="Lanie J.A."/>
            <person name="Ng W.-L."/>
            <person name="Kazmierczak K.M."/>
            <person name="Andrzejewski T.M."/>
            <person name="Davidsen T.M."/>
            <person name="Wayne K.J."/>
            <person name="Tettelin H."/>
            <person name="Glass J.I."/>
            <person name="Rusch D."/>
            <person name="Podicherti R."/>
            <person name="Tsui H.-C.T."/>
            <person name="Winkler M.E."/>
        </authorList>
    </citation>
    <scope>NUCLEOTIDE SEQUENCE</scope>
</reference>
<feature type="non-terminal residue" evidence="2">
    <location>
        <position position="1"/>
    </location>
</feature>
<dbReference type="PANTHER" id="PTHR33608">
    <property type="entry name" value="BLL2464 PROTEIN"/>
    <property type="match status" value="1"/>
</dbReference>
<name>A0A382M760_9ZZZZ</name>
<dbReference type="Pfam" id="PF01882">
    <property type="entry name" value="DUF58"/>
    <property type="match status" value="1"/>
</dbReference>
<gene>
    <name evidence="2" type="ORF">METZ01_LOCUS295915</name>
</gene>
<feature type="domain" description="DUF58" evidence="1">
    <location>
        <begin position="115"/>
        <end position="232"/>
    </location>
</feature>
<organism evidence="2">
    <name type="scientific">marine metagenome</name>
    <dbReference type="NCBI Taxonomy" id="408172"/>
    <lineage>
        <taxon>unclassified sequences</taxon>
        <taxon>metagenomes</taxon>
        <taxon>ecological metagenomes</taxon>
    </lineage>
</organism>
<protein>
    <recommendedName>
        <fullName evidence="1">DUF58 domain-containing protein</fullName>
    </recommendedName>
</protein>
<evidence type="ECO:0000313" key="2">
    <source>
        <dbReference type="EMBL" id="SVC43061.1"/>
    </source>
</evidence>
<accession>A0A382M760</accession>
<sequence>PVFVRCPIPQVMELVDGSNLFGVWKGRGPKTVDLKFKFRTTVRGVFTCDPVLWEAHHPFRFRTPVHETAGSPEDIVVRAGINEISRVTNVRGLAVNPNPMMDMSVIGNQTTEFREIRSFTSGDSVKSINWRATARKSSGRELTSKDILVNDYEREGKKAIWLFLDTSSAMSVGSSLVNPLEHAIEAAGALSFYYLRRGYQVGAHFSNRSSRLIHMDSGQAQLRKISRELSELSNEEGMYDFRRSVQMCRRQILRYVPECFLITRLDTDEPVQSNKIPPGLDSLVSGVKALTAYGSRGHKSVRVNIVAIAGYAYTAQNDEGNSVARLIRSLETDLISRTVRRYGVNVISWDPTRSRFSDLLLSHALSGRGQR</sequence>
<dbReference type="EMBL" id="UINC01090800">
    <property type="protein sequence ID" value="SVC43061.1"/>
    <property type="molecule type" value="Genomic_DNA"/>
</dbReference>